<dbReference type="Proteomes" id="UP000183687">
    <property type="component" value="Unassembled WGS sequence"/>
</dbReference>
<keyword evidence="2" id="KW-0489">Methyltransferase</keyword>
<dbReference type="InterPro" id="IPR013216">
    <property type="entry name" value="Methyltransf_11"/>
</dbReference>
<reference evidence="2 3" key="1">
    <citation type="submission" date="2016-10" db="EMBL/GenBank/DDBJ databases">
        <authorList>
            <person name="Varghese N."/>
            <person name="Submissions S."/>
        </authorList>
    </citation>
    <scope>NUCLEOTIDE SEQUENCE [LARGE SCALE GENOMIC DNA]</scope>
    <source>
        <strain evidence="2 3">DSM 20586</strain>
    </source>
</reference>
<gene>
    <name evidence="2" type="ORF">SAMN04489746_0558</name>
</gene>
<dbReference type="SUPFAM" id="SSF53335">
    <property type="entry name" value="S-adenosyl-L-methionine-dependent methyltransferases"/>
    <property type="match status" value="1"/>
</dbReference>
<dbReference type="Gene3D" id="3.40.50.150">
    <property type="entry name" value="Vaccinia Virus protein VP39"/>
    <property type="match status" value="1"/>
</dbReference>
<evidence type="ECO:0000313" key="3">
    <source>
        <dbReference type="Proteomes" id="UP000183687"/>
    </source>
</evidence>
<sequence length="267" mass="30134">MNTSWDTSNTRPAISLQAARQLNQITSEFYKQQALSFSATRQLPWQGWQSCLDAMPALMAVEKLLVLDMGCGNLRFARFLTGQTLVHPGAYYAVDNCEPLVHSTEVNAQCSFIKLDIITSLLDGTLAAQLEVPLCDVVVAFGFMHHVPGRQNRSQLLQLLVEKTKPKGYLCVSFWQFMNSVKLAGKARQTTEQALQQLQLDPSVLEENDYLIGWQNQGHTWRYCHHTTQNELKDLVASLGTQVRICAQFSADGKENNLNRYLVLQRL</sequence>
<dbReference type="EMBL" id="FNSH01000001">
    <property type="protein sequence ID" value="SEB54406.1"/>
    <property type="molecule type" value="Genomic_DNA"/>
</dbReference>
<proteinExistence type="predicted"/>
<dbReference type="CDD" id="cd02440">
    <property type="entry name" value="AdoMet_MTases"/>
    <property type="match status" value="1"/>
</dbReference>
<organism evidence="2 3">
    <name type="scientific">Atopobium minutum</name>
    <dbReference type="NCBI Taxonomy" id="1381"/>
    <lineage>
        <taxon>Bacteria</taxon>
        <taxon>Bacillati</taxon>
        <taxon>Actinomycetota</taxon>
        <taxon>Coriobacteriia</taxon>
        <taxon>Coriobacteriales</taxon>
        <taxon>Atopobiaceae</taxon>
        <taxon>Atopobium</taxon>
    </lineage>
</organism>
<protein>
    <submittedName>
        <fullName evidence="2">Methyltransferase domain-containing protein</fullName>
    </submittedName>
</protein>
<dbReference type="AlphaFoldDB" id="A0AB38A5R1"/>
<dbReference type="RefSeq" id="WP_002563341.1">
    <property type="nucleotide sequence ID" value="NZ_CALJSN010000006.1"/>
</dbReference>
<dbReference type="InterPro" id="IPR029063">
    <property type="entry name" value="SAM-dependent_MTases_sf"/>
</dbReference>
<name>A0AB38A5R1_9ACTN</name>
<dbReference type="GO" id="GO:0032259">
    <property type="term" value="P:methylation"/>
    <property type="evidence" value="ECO:0007669"/>
    <property type="project" value="UniProtKB-KW"/>
</dbReference>
<evidence type="ECO:0000313" key="2">
    <source>
        <dbReference type="EMBL" id="SEB54406.1"/>
    </source>
</evidence>
<feature type="domain" description="Methyltransferase type 11" evidence="1">
    <location>
        <begin position="67"/>
        <end position="171"/>
    </location>
</feature>
<dbReference type="Pfam" id="PF08241">
    <property type="entry name" value="Methyltransf_11"/>
    <property type="match status" value="1"/>
</dbReference>
<dbReference type="GO" id="GO:0008757">
    <property type="term" value="F:S-adenosylmethionine-dependent methyltransferase activity"/>
    <property type="evidence" value="ECO:0007669"/>
    <property type="project" value="InterPro"/>
</dbReference>
<evidence type="ECO:0000259" key="1">
    <source>
        <dbReference type="Pfam" id="PF08241"/>
    </source>
</evidence>
<comment type="caution">
    <text evidence="2">The sequence shown here is derived from an EMBL/GenBank/DDBJ whole genome shotgun (WGS) entry which is preliminary data.</text>
</comment>
<keyword evidence="2" id="KW-0808">Transferase</keyword>
<accession>A0AB38A5R1</accession>